<keyword evidence="4" id="KW-0949">S-adenosyl-L-methionine</keyword>
<dbReference type="Gene3D" id="3.40.50.150">
    <property type="entry name" value="Vaccinia Virus protein VP39"/>
    <property type="match status" value="1"/>
</dbReference>
<keyword evidence="3 9" id="KW-0808">Transferase</keyword>
<dbReference type="Pfam" id="PF02384">
    <property type="entry name" value="N6_Mtase"/>
    <property type="match status" value="1"/>
</dbReference>
<accession>A0A5J4SY47</accession>
<keyword evidence="5" id="KW-0680">Restriction system</keyword>
<dbReference type="InterPro" id="IPR051537">
    <property type="entry name" value="DNA_Adenine_Mtase"/>
</dbReference>
<dbReference type="EMBL" id="SNRY01000021">
    <property type="protein sequence ID" value="KAA6350924.1"/>
    <property type="molecule type" value="Genomic_DNA"/>
</dbReference>
<feature type="domain" description="N6 adenine-specific DNA methyltransferase N-terminal" evidence="8">
    <location>
        <begin position="6"/>
        <end position="107"/>
    </location>
</feature>
<dbReference type="PROSITE" id="PS00092">
    <property type="entry name" value="N6_MTASE"/>
    <property type="match status" value="1"/>
</dbReference>
<dbReference type="GO" id="GO:0032259">
    <property type="term" value="P:methylation"/>
    <property type="evidence" value="ECO:0007669"/>
    <property type="project" value="UniProtKB-KW"/>
</dbReference>
<comment type="catalytic activity">
    <reaction evidence="6">
        <text>a 2'-deoxyadenosine in DNA + S-adenosyl-L-methionine = an N(6)-methyl-2'-deoxyadenosine in DNA + S-adenosyl-L-homocysteine + H(+)</text>
        <dbReference type="Rhea" id="RHEA:15197"/>
        <dbReference type="Rhea" id="RHEA-COMP:12418"/>
        <dbReference type="Rhea" id="RHEA-COMP:12419"/>
        <dbReference type="ChEBI" id="CHEBI:15378"/>
        <dbReference type="ChEBI" id="CHEBI:57856"/>
        <dbReference type="ChEBI" id="CHEBI:59789"/>
        <dbReference type="ChEBI" id="CHEBI:90615"/>
        <dbReference type="ChEBI" id="CHEBI:90616"/>
        <dbReference type="EC" id="2.1.1.72"/>
    </reaction>
</comment>
<dbReference type="InterPro" id="IPR003356">
    <property type="entry name" value="DNA_methylase_A-5"/>
</dbReference>
<evidence type="ECO:0000256" key="5">
    <source>
        <dbReference type="ARBA" id="ARBA00022747"/>
    </source>
</evidence>
<dbReference type="GO" id="GO:0008170">
    <property type="term" value="F:N-methyltransferase activity"/>
    <property type="evidence" value="ECO:0007669"/>
    <property type="project" value="InterPro"/>
</dbReference>
<dbReference type="PRINTS" id="PR00507">
    <property type="entry name" value="N12N6MTFRASE"/>
</dbReference>
<organism evidence="9">
    <name type="scientific">termite gut metagenome</name>
    <dbReference type="NCBI Taxonomy" id="433724"/>
    <lineage>
        <taxon>unclassified sequences</taxon>
        <taxon>metagenomes</taxon>
        <taxon>organismal metagenomes</taxon>
    </lineage>
</organism>
<evidence type="ECO:0000256" key="3">
    <source>
        <dbReference type="ARBA" id="ARBA00022679"/>
    </source>
</evidence>
<dbReference type="PANTHER" id="PTHR42933">
    <property type="entry name" value="SLR6095 PROTEIN"/>
    <property type="match status" value="1"/>
</dbReference>
<dbReference type="PANTHER" id="PTHR42933:SF4">
    <property type="entry name" value="TYPE I RESTRICTION ENZYME ECOKI METHYLASE SUBUNIT"/>
    <property type="match status" value="1"/>
</dbReference>
<dbReference type="InterPro" id="IPR038333">
    <property type="entry name" value="T1MK-like_N_sf"/>
</dbReference>
<dbReference type="InterPro" id="IPR029063">
    <property type="entry name" value="SAM-dependent_MTases_sf"/>
</dbReference>
<name>A0A5J4SY47_9ZZZZ</name>
<dbReference type="GO" id="GO:0009307">
    <property type="term" value="P:DNA restriction-modification system"/>
    <property type="evidence" value="ECO:0007669"/>
    <property type="project" value="UniProtKB-KW"/>
</dbReference>
<dbReference type="SUPFAM" id="SSF53335">
    <property type="entry name" value="S-adenosyl-L-methionine-dependent methyltransferases"/>
    <property type="match status" value="1"/>
</dbReference>
<dbReference type="GO" id="GO:0003677">
    <property type="term" value="F:DNA binding"/>
    <property type="evidence" value="ECO:0007669"/>
    <property type="project" value="InterPro"/>
</dbReference>
<dbReference type="GO" id="GO:0009007">
    <property type="term" value="F:site-specific DNA-methyltransferase (adenine-specific) activity"/>
    <property type="evidence" value="ECO:0007669"/>
    <property type="project" value="UniProtKB-EC"/>
</dbReference>
<feature type="domain" description="DNA methylase adenine-specific" evidence="7">
    <location>
        <begin position="117"/>
        <end position="410"/>
    </location>
</feature>
<dbReference type="InterPro" id="IPR002052">
    <property type="entry name" value="DNA_methylase_N6_adenine_CS"/>
</dbReference>
<evidence type="ECO:0000256" key="1">
    <source>
        <dbReference type="ARBA" id="ARBA00011900"/>
    </source>
</evidence>
<evidence type="ECO:0000259" key="8">
    <source>
        <dbReference type="Pfam" id="PF12161"/>
    </source>
</evidence>
<protein>
    <recommendedName>
        <fullName evidence="1">site-specific DNA-methyltransferase (adenine-specific)</fullName>
        <ecNumber evidence="1">2.1.1.72</ecNumber>
    </recommendedName>
</protein>
<dbReference type="InterPro" id="IPR022749">
    <property type="entry name" value="D12N6_MeTrfase_N"/>
</dbReference>
<sequence>MNTNNLVQKIWSFCDTLRDDGLGYNDYLEQLTYLLFLKMADENKNKYNLPDICDWKRLVKNKDGELLFQYENILKVLSNSGGMLKDIFANAQNKISDSAKLRKLIHLIDEEDWTTTDYDIKGEIYESLIQKNAENSGAGQYFTPRAVIKAIIACIQPKPNETISDPACGTGGFFLGALEYLDKFPKLSAKEENFIKFDMFHGWEIEKSTARLCLMNLYLHGIGDLKQTPDIHVTDSLKIKDERTETYNIVLANPPFGKSSSDVPTIDEKLAQKEGYYMRKDFWATTSNKQFAFLQHIVTMLNKGNGRAAIVLPDNVLFEGGVGEIIRKRLLDEVNLHTILRLPTGIFYAQGVKSNVLFFDMRKQTKDHATKDIWIYDYRTNIRHTPKKNPLQFENLQEFITCYNSNDISKRKATWNENNQNGRWRKYTYESIILRDKTNLDITWIKDNSVIDLDNLPDPDDLIREIIDNIKSALASFDAVKEGLN</sequence>
<reference evidence="9" key="1">
    <citation type="submission" date="2019-03" db="EMBL/GenBank/DDBJ databases">
        <title>Single cell metagenomics reveals metabolic interactions within the superorganism composed of flagellate Streblomastix strix and complex community of Bacteroidetes bacteria on its surface.</title>
        <authorList>
            <person name="Treitli S.C."/>
            <person name="Kolisko M."/>
            <person name="Husnik F."/>
            <person name="Keeling P."/>
            <person name="Hampl V."/>
        </authorList>
    </citation>
    <scope>NUCLEOTIDE SEQUENCE</scope>
    <source>
        <strain evidence="9">STM</strain>
    </source>
</reference>
<proteinExistence type="predicted"/>
<dbReference type="Pfam" id="PF12161">
    <property type="entry name" value="HsdM_N"/>
    <property type="match status" value="1"/>
</dbReference>
<comment type="caution">
    <text evidence="9">The sequence shown here is derived from an EMBL/GenBank/DDBJ whole genome shotgun (WGS) entry which is preliminary data.</text>
</comment>
<evidence type="ECO:0000313" key="9">
    <source>
        <dbReference type="EMBL" id="KAA6350924.1"/>
    </source>
</evidence>
<dbReference type="Gene3D" id="1.20.1260.30">
    <property type="match status" value="1"/>
</dbReference>
<dbReference type="EC" id="2.1.1.72" evidence="1"/>
<gene>
    <name evidence="9" type="ORF">EZS27_001771</name>
</gene>
<dbReference type="AlphaFoldDB" id="A0A5J4SY47"/>
<evidence type="ECO:0000256" key="4">
    <source>
        <dbReference type="ARBA" id="ARBA00022691"/>
    </source>
</evidence>
<evidence type="ECO:0000259" key="7">
    <source>
        <dbReference type="Pfam" id="PF02384"/>
    </source>
</evidence>
<evidence type="ECO:0000256" key="2">
    <source>
        <dbReference type="ARBA" id="ARBA00022603"/>
    </source>
</evidence>
<evidence type="ECO:0000256" key="6">
    <source>
        <dbReference type="ARBA" id="ARBA00047942"/>
    </source>
</evidence>
<keyword evidence="2 9" id="KW-0489">Methyltransferase</keyword>